<dbReference type="Proteomes" id="UP000233837">
    <property type="component" value="Unassembled WGS sequence"/>
</dbReference>
<reference evidence="2 3" key="1">
    <citation type="journal article" date="2016" name="Sci. Rep.">
        <title>The Dendrobium catenatum Lindl. genome sequence provides insights into polysaccharide synthase, floral development and adaptive evolution.</title>
        <authorList>
            <person name="Zhang G.Q."/>
            <person name="Xu Q."/>
            <person name="Bian C."/>
            <person name="Tsai W.C."/>
            <person name="Yeh C.M."/>
            <person name="Liu K.W."/>
            <person name="Yoshida K."/>
            <person name="Zhang L.S."/>
            <person name="Chang S.B."/>
            <person name="Chen F."/>
            <person name="Shi Y."/>
            <person name="Su Y.Y."/>
            <person name="Zhang Y.Q."/>
            <person name="Chen L.J."/>
            <person name="Yin Y."/>
            <person name="Lin M."/>
            <person name="Huang H."/>
            <person name="Deng H."/>
            <person name="Wang Z.W."/>
            <person name="Zhu S.L."/>
            <person name="Zhao X."/>
            <person name="Deng C."/>
            <person name="Niu S.C."/>
            <person name="Huang J."/>
            <person name="Wang M."/>
            <person name="Liu G.H."/>
            <person name="Yang H.J."/>
            <person name="Xiao X.J."/>
            <person name="Hsiao Y.Y."/>
            <person name="Wu W.L."/>
            <person name="Chen Y.Y."/>
            <person name="Mitsuda N."/>
            <person name="Ohme-Takagi M."/>
            <person name="Luo Y.B."/>
            <person name="Van de Peer Y."/>
            <person name="Liu Z.J."/>
        </authorList>
    </citation>
    <scope>NUCLEOTIDE SEQUENCE [LARGE SCALE GENOMIC DNA]</scope>
    <source>
        <tissue evidence="2">The whole plant</tissue>
    </source>
</reference>
<keyword evidence="1" id="KW-0732">Signal</keyword>
<sequence>MRKNRIFFFIFLLLLLQLEVVRSNGDGVERLRGGFGASFDPSQSMARAGRERDGGGEVFDEEKRIIYAGPNPLHN</sequence>
<accession>A0A2I0XE55</accession>
<protein>
    <submittedName>
        <fullName evidence="2">Uncharacterized protein</fullName>
    </submittedName>
</protein>
<evidence type="ECO:0000313" key="3">
    <source>
        <dbReference type="Proteomes" id="UP000233837"/>
    </source>
</evidence>
<dbReference type="EMBL" id="KZ501954">
    <property type="protein sequence ID" value="PKU86207.1"/>
    <property type="molecule type" value="Genomic_DNA"/>
</dbReference>
<proteinExistence type="predicted"/>
<reference evidence="2 3" key="2">
    <citation type="journal article" date="2017" name="Nature">
        <title>The Apostasia genome and the evolution of orchids.</title>
        <authorList>
            <person name="Zhang G.Q."/>
            <person name="Liu K.W."/>
            <person name="Li Z."/>
            <person name="Lohaus R."/>
            <person name="Hsiao Y.Y."/>
            <person name="Niu S.C."/>
            <person name="Wang J.Y."/>
            <person name="Lin Y.C."/>
            <person name="Xu Q."/>
            <person name="Chen L.J."/>
            <person name="Yoshida K."/>
            <person name="Fujiwara S."/>
            <person name="Wang Z.W."/>
            <person name="Zhang Y.Q."/>
            <person name="Mitsuda N."/>
            <person name="Wang M."/>
            <person name="Liu G.H."/>
            <person name="Pecoraro L."/>
            <person name="Huang H.X."/>
            <person name="Xiao X.J."/>
            <person name="Lin M."/>
            <person name="Wu X.Y."/>
            <person name="Wu W.L."/>
            <person name="Chen Y.Y."/>
            <person name="Chang S.B."/>
            <person name="Sakamoto S."/>
            <person name="Ohme-Takagi M."/>
            <person name="Yagi M."/>
            <person name="Zeng S.J."/>
            <person name="Shen C.Y."/>
            <person name="Yeh C.M."/>
            <person name="Luo Y.B."/>
            <person name="Tsai W.C."/>
            <person name="Van de Peer Y."/>
            <person name="Liu Z.J."/>
        </authorList>
    </citation>
    <scope>NUCLEOTIDE SEQUENCE [LARGE SCALE GENOMIC DNA]</scope>
    <source>
        <tissue evidence="2">The whole plant</tissue>
    </source>
</reference>
<evidence type="ECO:0000313" key="2">
    <source>
        <dbReference type="EMBL" id="PKU86207.1"/>
    </source>
</evidence>
<name>A0A2I0XE55_9ASPA</name>
<gene>
    <name evidence="2" type="ORF">MA16_Dca002038</name>
</gene>
<evidence type="ECO:0000256" key="1">
    <source>
        <dbReference type="SAM" id="SignalP"/>
    </source>
</evidence>
<dbReference type="AlphaFoldDB" id="A0A2I0XE55"/>
<feature type="chain" id="PRO_5014111240" evidence="1">
    <location>
        <begin position="24"/>
        <end position="75"/>
    </location>
</feature>
<keyword evidence="3" id="KW-1185">Reference proteome</keyword>
<feature type="signal peptide" evidence="1">
    <location>
        <begin position="1"/>
        <end position="23"/>
    </location>
</feature>
<organism evidence="2 3">
    <name type="scientific">Dendrobium catenatum</name>
    <dbReference type="NCBI Taxonomy" id="906689"/>
    <lineage>
        <taxon>Eukaryota</taxon>
        <taxon>Viridiplantae</taxon>
        <taxon>Streptophyta</taxon>
        <taxon>Embryophyta</taxon>
        <taxon>Tracheophyta</taxon>
        <taxon>Spermatophyta</taxon>
        <taxon>Magnoliopsida</taxon>
        <taxon>Liliopsida</taxon>
        <taxon>Asparagales</taxon>
        <taxon>Orchidaceae</taxon>
        <taxon>Epidendroideae</taxon>
        <taxon>Malaxideae</taxon>
        <taxon>Dendrobiinae</taxon>
        <taxon>Dendrobium</taxon>
    </lineage>
</organism>